<evidence type="ECO:0000256" key="1">
    <source>
        <dbReference type="ARBA" id="ARBA00022741"/>
    </source>
</evidence>
<dbReference type="Pfam" id="PF00158">
    <property type="entry name" value="Sigma54_activat"/>
    <property type="match status" value="1"/>
</dbReference>
<feature type="domain" description="Sigma-54 factor interaction" evidence="8">
    <location>
        <begin position="423"/>
        <end position="652"/>
    </location>
</feature>
<dbReference type="STRING" id="706587.Desti_5385"/>
<dbReference type="InterPro" id="IPR025943">
    <property type="entry name" value="Sigma_54_int_dom_ATP-bd_2"/>
</dbReference>
<evidence type="ECO:0000256" key="6">
    <source>
        <dbReference type="ARBA" id="ARBA00023163"/>
    </source>
</evidence>
<feature type="domain" description="HAMP" evidence="9">
    <location>
        <begin position="184"/>
        <end position="236"/>
    </location>
</feature>
<dbReference type="Gene3D" id="6.10.340.10">
    <property type="match status" value="1"/>
</dbReference>
<keyword evidence="6" id="KW-0804">Transcription</keyword>
<dbReference type="AlphaFoldDB" id="I4CEI2"/>
<dbReference type="PROSITE" id="PS00688">
    <property type="entry name" value="SIGMA54_INTERACT_3"/>
    <property type="match status" value="1"/>
</dbReference>
<evidence type="ECO:0000313" key="10">
    <source>
        <dbReference type="EMBL" id="AFM27973.1"/>
    </source>
</evidence>
<dbReference type="InterPro" id="IPR009057">
    <property type="entry name" value="Homeodomain-like_sf"/>
</dbReference>
<keyword evidence="3" id="KW-0805">Transcription regulation</keyword>
<dbReference type="PROSITE" id="PS50045">
    <property type="entry name" value="SIGMA54_INTERACT_4"/>
    <property type="match status" value="1"/>
</dbReference>
<dbReference type="GO" id="GO:0006355">
    <property type="term" value="P:regulation of DNA-templated transcription"/>
    <property type="evidence" value="ECO:0007669"/>
    <property type="project" value="InterPro"/>
</dbReference>
<dbReference type="InterPro" id="IPR058031">
    <property type="entry name" value="AAA_lid_NorR"/>
</dbReference>
<dbReference type="InterPro" id="IPR002197">
    <property type="entry name" value="HTH_Fis"/>
</dbReference>
<dbReference type="Pfam" id="PF00672">
    <property type="entry name" value="HAMP"/>
    <property type="match status" value="1"/>
</dbReference>
<dbReference type="Gene3D" id="1.10.8.60">
    <property type="match status" value="1"/>
</dbReference>
<dbReference type="PANTHER" id="PTHR32071">
    <property type="entry name" value="TRANSCRIPTIONAL REGULATORY PROTEIN"/>
    <property type="match status" value="1"/>
</dbReference>
<dbReference type="RefSeq" id="WP_014813072.1">
    <property type="nucleotide sequence ID" value="NC_018025.1"/>
</dbReference>
<evidence type="ECO:0000256" key="4">
    <source>
        <dbReference type="ARBA" id="ARBA00023125"/>
    </source>
</evidence>
<dbReference type="InterPro" id="IPR002078">
    <property type="entry name" value="Sigma_54_int"/>
</dbReference>
<evidence type="ECO:0000256" key="3">
    <source>
        <dbReference type="ARBA" id="ARBA00023015"/>
    </source>
</evidence>
<dbReference type="FunFam" id="3.40.50.300:FF:000006">
    <property type="entry name" value="DNA-binding transcriptional regulator NtrC"/>
    <property type="match status" value="1"/>
</dbReference>
<protein>
    <submittedName>
        <fullName evidence="10">Response regulator with CheY-like receiver, AAA-type ATPase, and DNA-binding domains</fullName>
    </submittedName>
</protein>
<dbReference type="Gene3D" id="1.10.10.60">
    <property type="entry name" value="Homeodomain-like"/>
    <property type="match status" value="1"/>
</dbReference>
<dbReference type="PATRIC" id="fig|706587.4.peg.6064"/>
<dbReference type="InterPro" id="IPR029016">
    <property type="entry name" value="GAF-like_dom_sf"/>
</dbReference>
<dbReference type="GO" id="GO:0016020">
    <property type="term" value="C:membrane"/>
    <property type="evidence" value="ECO:0007669"/>
    <property type="project" value="InterPro"/>
</dbReference>
<accession>I4CEI2</accession>
<feature type="transmembrane region" description="Helical" evidence="7">
    <location>
        <begin position="160"/>
        <end position="183"/>
    </location>
</feature>
<keyword evidence="1" id="KW-0547">Nucleotide-binding</keyword>
<keyword evidence="7" id="KW-1133">Transmembrane helix</keyword>
<dbReference type="EMBL" id="CP003360">
    <property type="protein sequence ID" value="AFM27973.1"/>
    <property type="molecule type" value="Genomic_DNA"/>
</dbReference>
<keyword evidence="7" id="KW-0812">Transmembrane</keyword>
<dbReference type="HOGENOM" id="CLU_000445_95_2_7"/>
<dbReference type="InterPro" id="IPR025662">
    <property type="entry name" value="Sigma_54_int_dom_ATP-bd_1"/>
</dbReference>
<dbReference type="SMART" id="SM00304">
    <property type="entry name" value="HAMP"/>
    <property type="match status" value="1"/>
</dbReference>
<evidence type="ECO:0000256" key="2">
    <source>
        <dbReference type="ARBA" id="ARBA00022840"/>
    </source>
</evidence>
<dbReference type="Gene3D" id="3.30.450.40">
    <property type="match status" value="1"/>
</dbReference>
<dbReference type="CDD" id="cd06225">
    <property type="entry name" value="HAMP"/>
    <property type="match status" value="1"/>
</dbReference>
<reference evidence="11" key="1">
    <citation type="submission" date="2012-06" db="EMBL/GenBank/DDBJ databases">
        <title>Complete sequence of chromosome of Desulfomonile tiedjei DSM 6799.</title>
        <authorList>
            <person name="Lucas S."/>
            <person name="Copeland A."/>
            <person name="Lapidus A."/>
            <person name="Glavina del Rio T."/>
            <person name="Dalin E."/>
            <person name="Tice H."/>
            <person name="Bruce D."/>
            <person name="Goodwin L."/>
            <person name="Pitluck S."/>
            <person name="Peters L."/>
            <person name="Ovchinnikova G."/>
            <person name="Zeytun A."/>
            <person name="Lu M."/>
            <person name="Kyrpides N."/>
            <person name="Mavromatis K."/>
            <person name="Ivanova N."/>
            <person name="Brettin T."/>
            <person name="Detter J.C."/>
            <person name="Han C."/>
            <person name="Larimer F."/>
            <person name="Land M."/>
            <person name="Hauser L."/>
            <person name="Markowitz V."/>
            <person name="Cheng J.-F."/>
            <person name="Hugenholtz P."/>
            <person name="Woyke T."/>
            <person name="Wu D."/>
            <person name="Spring S."/>
            <person name="Schroeder M."/>
            <person name="Brambilla E."/>
            <person name="Klenk H.-P."/>
            <person name="Eisen J.A."/>
        </authorList>
    </citation>
    <scope>NUCLEOTIDE SEQUENCE [LARGE SCALE GENOMIC DNA]</scope>
    <source>
        <strain evidence="11">ATCC 49306 / DSM 6799 / DCB-1</strain>
    </source>
</reference>
<dbReference type="InterPro" id="IPR025944">
    <property type="entry name" value="Sigma_54_int_dom_CS"/>
</dbReference>
<dbReference type="SUPFAM" id="SSF46689">
    <property type="entry name" value="Homeodomain-like"/>
    <property type="match status" value="1"/>
</dbReference>
<sequence>MKSLRSKLLVAVFALVVGSGLIISLLVTQRYSESLRTAITAQAENLAHAVALEATDKILINDLIALQKMLEHQMRSNPSLAYLFVYRDGRILAHTFSKGVPAQLIDANRLLSQDEGHLQRIASSEGEHYLDIAWPIFSGGAGVLRLGFSEKPFEEQVKKLWIQISLVTLGILLLAVMGSLIFVRRITLPLSELARATQRLDEGELDIAVDIKGADEVGRLASSFNQMVTRLKDYTLRLEQKAKELERSHNQTRTFCEIVREIGALPTLNEIGPALIKRFQRILICRHMVLLMLDEDKTTLFLVSENDFKTINDPKIIQSAIETIQGTDGRILCAHSLFHTPVVPESFQLFPQQALVPLLGDSPVIGGLVVACPENCTCDLKDIDLAALILAQSAGVLNRAIVHTLSESEFRARIETTAEFCGIIGKDPKMQVVYRLIQDIAPTDATVLVQGESGTGKELVARAIHQQSERRHNSFVVINCSAYPETLLESELFGHEKGAFTGAIRQRAGRFEQADGGTVFLDEIGEIPPSSQIKLLRVLQTQSFERLGGERTIKVDVRVIAATNKDLIQEVRKGNFREDLYYRLNVIPIVLPPLSQRPNDIPLLAKAFLKRFAAEQQKMIPDFSPESMRMLLSYEWPGNVRELENSVEHAVVLCKGSRIETSDLPIVLRNRQRSTSPKDLPLIMESERAVIEQALAESNWDKKKAARTLGIGRTTLYSKLRKYRIAKPTLQ</sequence>
<feature type="transmembrane region" description="Helical" evidence="7">
    <location>
        <begin position="7"/>
        <end position="27"/>
    </location>
</feature>
<dbReference type="KEGG" id="dti:Desti_5385"/>
<dbReference type="PROSITE" id="PS50885">
    <property type="entry name" value="HAMP"/>
    <property type="match status" value="1"/>
</dbReference>
<keyword evidence="5" id="KW-0010">Activator</keyword>
<organism evidence="10 11">
    <name type="scientific">Desulfomonile tiedjei (strain ATCC 49306 / DSM 6799 / DCB-1)</name>
    <dbReference type="NCBI Taxonomy" id="706587"/>
    <lineage>
        <taxon>Bacteria</taxon>
        <taxon>Pseudomonadati</taxon>
        <taxon>Thermodesulfobacteriota</taxon>
        <taxon>Desulfomonilia</taxon>
        <taxon>Desulfomonilales</taxon>
        <taxon>Desulfomonilaceae</taxon>
        <taxon>Desulfomonile</taxon>
    </lineage>
</organism>
<dbReference type="eggNOG" id="COG2204">
    <property type="taxonomic scope" value="Bacteria"/>
</dbReference>
<dbReference type="InterPro" id="IPR027417">
    <property type="entry name" value="P-loop_NTPase"/>
</dbReference>
<name>I4CEI2_DESTA</name>
<dbReference type="CDD" id="cd00009">
    <property type="entry name" value="AAA"/>
    <property type="match status" value="1"/>
</dbReference>
<evidence type="ECO:0000259" key="8">
    <source>
        <dbReference type="PROSITE" id="PS50045"/>
    </source>
</evidence>
<dbReference type="GO" id="GO:0007165">
    <property type="term" value="P:signal transduction"/>
    <property type="evidence" value="ECO:0007669"/>
    <property type="project" value="InterPro"/>
</dbReference>
<evidence type="ECO:0000313" key="11">
    <source>
        <dbReference type="Proteomes" id="UP000006055"/>
    </source>
</evidence>
<dbReference type="PROSITE" id="PS00675">
    <property type="entry name" value="SIGMA54_INTERACT_1"/>
    <property type="match status" value="1"/>
</dbReference>
<dbReference type="Proteomes" id="UP000006055">
    <property type="component" value="Chromosome"/>
</dbReference>
<dbReference type="GO" id="GO:0043565">
    <property type="term" value="F:sequence-specific DNA binding"/>
    <property type="evidence" value="ECO:0007669"/>
    <property type="project" value="InterPro"/>
</dbReference>
<dbReference type="PROSITE" id="PS00676">
    <property type="entry name" value="SIGMA54_INTERACT_2"/>
    <property type="match status" value="1"/>
</dbReference>
<dbReference type="SUPFAM" id="SSF158472">
    <property type="entry name" value="HAMP domain-like"/>
    <property type="match status" value="1"/>
</dbReference>
<gene>
    <name evidence="10" type="ordered locus">Desti_5385</name>
</gene>
<keyword evidence="7" id="KW-0472">Membrane</keyword>
<keyword evidence="2" id="KW-0067">ATP-binding</keyword>
<dbReference type="PANTHER" id="PTHR32071:SF117">
    <property type="entry name" value="PTS-DEPENDENT DIHYDROXYACETONE KINASE OPERON REGULATORY PROTEIN-RELATED"/>
    <property type="match status" value="1"/>
</dbReference>
<proteinExistence type="predicted"/>
<evidence type="ECO:0000256" key="7">
    <source>
        <dbReference type="SAM" id="Phobius"/>
    </source>
</evidence>
<dbReference type="Pfam" id="PF25601">
    <property type="entry name" value="AAA_lid_14"/>
    <property type="match status" value="1"/>
</dbReference>
<dbReference type="GO" id="GO:0005524">
    <property type="term" value="F:ATP binding"/>
    <property type="evidence" value="ECO:0007669"/>
    <property type="project" value="UniProtKB-KW"/>
</dbReference>
<evidence type="ECO:0000259" key="9">
    <source>
        <dbReference type="PROSITE" id="PS50885"/>
    </source>
</evidence>
<dbReference type="InterPro" id="IPR003660">
    <property type="entry name" value="HAMP_dom"/>
</dbReference>
<dbReference type="eggNOG" id="COG3850">
    <property type="taxonomic scope" value="Bacteria"/>
</dbReference>
<dbReference type="FunFam" id="1.10.8.60:FF:000014">
    <property type="entry name" value="DNA-binding transcriptional regulator NtrC"/>
    <property type="match status" value="1"/>
</dbReference>
<evidence type="ECO:0000256" key="5">
    <source>
        <dbReference type="ARBA" id="ARBA00023159"/>
    </source>
</evidence>
<keyword evidence="4 10" id="KW-0238">DNA-binding</keyword>
<dbReference type="SUPFAM" id="SSF52540">
    <property type="entry name" value="P-loop containing nucleoside triphosphate hydrolases"/>
    <property type="match status" value="1"/>
</dbReference>
<keyword evidence="11" id="KW-1185">Reference proteome</keyword>
<dbReference type="SUPFAM" id="SSF55781">
    <property type="entry name" value="GAF domain-like"/>
    <property type="match status" value="1"/>
</dbReference>
<dbReference type="InterPro" id="IPR003593">
    <property type="entry name" value="AAA+_ATPase"/>
</dbReference>
<dbReference type="PRINTS" id="PR01590">
    <property type="entry name" value="HTHFIS"/>
</dbReference>
<dbReference type="Gene3D" id="3.40.50.300">
    <property type="entry name" value="P-loop containing nucleotide triphosphate hydrolases"/>
    <property type="match status" value="1"/>
</dbReference>
<dbReference type="SMART" id="SM00382">
    <property type="entry name" value="AAA"/>
    <property type="match status" value="1"/>
</dbReference>
<dbReference type="Pfam" id="PF02954">
    <property type="entry name" value="HTH_8"/>
    <property type="match status" value="1"/>
</dbReference>